<dbReference type="Pfam" id="PF00501">
    <property type="entry name" value="AMP-binding"/>
    <property type="match status" value="1"/>
</dbReference>
<dbReference type="Gene3D" id="3.40.50.12780">
    <property type="entry name" value="N-terminal domain of ligase-like"/>
    <property type="match status" value="1"/>
</dbReference>
<organism evidence="2 3">
    <name type="scientific">Vibrio anguillarum</name>
    <name type="common">Listonella anguillarum</name>
    <dbReference type="NCBI Taxonomy" id="55601"/>
    <lineage>
        <taxon>Bacteria</taxon>
        <taxon>Pseudomonadati</taxon>
        <taxon>Pseudomonadota</taxon>
        <taxon>Gammaproteobacteria</taxon>
        <taxon>Vibrionales</taxon>
        <taxon>Vibrionaceae</taxon>
        <taxon>Vibrio</taxon>
    </lineage>
</organism>
<reference evidence="2 3" key="1">
    <citation type="journal article" date="2021" name="PeerJ">
        <title>Analysis of 44 Vibrio anguillarum genomes reveals high genetic diversity.</title>
        <authorList>
            <person name="Hansen M.J."/>
            <person name="Dalsgaard I."/>
        </authorList>
    </citation>
    <scope>NUCLEOTIDE SEQUENCE [LARGE SCALE GENOMIC DNA]</scope>
    <source>
        <strain evidence="2 3">040915-1/1B</strain>
    </source>
</reference>
<evidence type="ECO:0000259" key="1">
    <source>
        <dbReference type="Pfam" id="PF00501"/>
    </source>
</evidence>
<accession>A0ABR9Z1P7</accession>
<evidence type="ECO:0000313" key="2">
    <source>
        <dbReference type="EMBL" id="MBF4372147.1"/>
    </source>
</evidence>
<gene>
    <name evidence="2" type="ORF">EAY46_03505</name>
</gene>
<keyword evidence="3" id="KW-1185">Reference proteome</keyword>
<dbReference type="InterPro" id="IPR042099">
    <property type="entry name" value="ANL_N_sf"/>
</dbReference>
<evidence type="ECO:0000313" key="3">
    <source>
        <dbReference type="Proteomes" id="UP000726136"/>
    </source>
</evidence>
<comment type="caution">
    <text evidence="2">The sequence shown here is derived from an EMBL/GenBank/DDBJ whole genome shotgun (WGS) entry which is preliminary data.</text>
</comment>
<dbReference type="InterPro" id="IPR000873">
    <property type="entry name" value="AMP-dep_synth/lig_dom"/>
</dbReference>
<dbReference type="Proteomes" id="UP000726136">
    <property type="component" value="Unassembled WGS sequence"/>
</dbReference>
<sequence>MNSAFIDKFDAIAQTRPTQLALITEKASITYAQLQQKAKHIAAGIQSEIDDDVEGVVLCLKRDDALIATILACHYLKIPYVPVDPRTANEKIDHILAQARYLYISNAKTNQCQPAVSITQLLKVDASFEPESRARASQEAYRIYTSGSTGDPKAVMVSHDGCANLIEYFGALLAFQPEHTWLSSTSIAFDIFFLEYAVPLSYGGTVIVLTDQEIQSAQQVARQVQRWSPTVYQATPSLFKGLLGYLETGWRFQKVLVGGEALSPQLSTSLFERSEWLCNVYGPTETTVWSTAHVILQAGDTRIGRPIRQTQIWVLNEERQECAPGEPGRIYIAGDGLALGYFNNPTLTASKFTEVCVGGHTQRVYDTNDIGYVDHEGVFSFLYREGGFIKVNGHRVEPTEITDALETIEGVSGSAVIPLYDARSDSTKLIGWVECSGVTEATIRAHLEAKLSYYLIPHHLYTLPALPYTLSGKIDGNQLEAMSHQRMNEAPIPSALPPKEEAIASHPVGQILGQYVDITRMSKDDNFFERGLTSMQAISFHLDMLDLYPNLELHEIFERPSFDKLTSELECI</sequence>
<dbReference type="PANTHER" id="PTHR45527">
    <property type="entry name" value="NONRIBOSOMAL PEPTIDE SYNTHETASE"/>
    <property type="match status" value="1"/>
</dbReference>
<dbReference type="PANTHER" id="PTHR45527:SF1">
    <property type="entry name" value="FATTY ACID SYNTHASE"/>
    <property type="match status" value="1"/>
</dbReference>
<dbReference type="InterPro" id="IPR036736">
    <property type="entry name" value="ACP-like_sf"/>
</dbReference>
<protein>
    <recommendedName>
        <fullName evidence="1">AMP-dependent synthetase/ligase domain-containing protein</fullName>
    </recommendedName>
</protein>
<feature type="domain" description="AMP-dependent synthetase/ligase" evidence="1">
    <location>
        <begin position="10"/>
        <end position="342"/>
    </location>
</feature>
<dbReference type="SUPFAM" id="SSF47336">
    <property type="entry name" value="ACP-like"/>
    <property type="match status" value="1"/>
</dbReference>
<dbReference type="EMBL" id="RDPI01000004">
    <property type="protein sequence ID" value="MBF4372147.1"/>
    <property type="molecule type" value="Genomic_DNA"/>
</dbReference>
<name>A0ABR9Z1P7_VIBAN</name>
<proteinExistence type="predicted"/>
<dbReference type="InterPro" id="IPR045851">
    <property type="entry name" value="AMP-bd_C_sf"/>
</dbReference>
<dbReference type="RefSeq" id="WP_194662275.1">
    <property type="nucleotide sequence ID" value="NZ_RDPI01000004.1"/>
</dbReference>
<dbReference type="SUPFAM" id="SSF56801">
    <property type="entry name" value="Acetyl-CoA synthetase-like"/>
    <property type="match status" value="1"/>
</dbReference>
<dbReference type="Gene3D" id="3.30.300.30">
    <property type="match status" value="1"/>
</dbReference>